<evidence type="ECO:0000256" key="1">
    <source>
        <dbReference type="ARBA" id="ARBA00010141"/>
    </source>
</evidence>
<feature type="region of interest" description="Disordered" evidence="8">
    <location>
        <begin position="282"/>
        <end position="301"/>
    </location>
</feature>
<evidence type="ECO:0000256" key="2">
    <source>
        <dbReference type="ARBA" id="ARBA00022723"/>
    </source>
</evidence>
<sequence>MRLVIVGGGGFRVPLVYRALLGEQAQPITEVVLYDTDRARAVIVGGVLADLARRPAPGRAPSVRIADDLNDALIGADFVFFAVRPGGVAGRVLDERIALRHGVLRQETVGAGGIAFGLRTVPVALDLARRVDERAPQAWTITFTNPAGLVTEAMRTVLGDRVIGICDSPSGLIRRVATVLGAEEVDFDYVGLNHLGWLRSVTVDGRDLLPGLLADEARLARIEEGRLFGAPWLRALGAIPNEYLHYFYFAREALRSIQTAPRTRGEYLAEQQDGFYARLGQYPTDPTDPTDPTGPAGPAAQWDHVRGERDASYLAEARHAAGAGERDAADLSSGGYEHIALQLMLRLAGSGSDLGSEAGSRADSDSGSVGKRPLVLNVANAAAVTELDDDAVIEVPCSVDPTGVRARPVARLTDHQAGLMRTVKAVERAVVEAATTGSSAAALRAFALHPLVDSVTVARALLADYRTALPELGYLR</sequence>
<dbReference type="PANTHER" id="PTHR32092:SF5">
    <property type="entry name" value="6-PHOSPHO-BETA-GLUCOSIDASE"/>
    <property type="match status" value="1"/>
</dbReference>
<reference evidence="10" key="2">
    <citation type="submission" date="2022-05" db="EMBL/GenBank/DDBJ databases">
        <authorList>
            <person name="Kim J.-S."/>
            <person name="Lee K."/>
            <person name="Suh M."/>
            <person name="Eom M."/>
            <person name="Kim J.-S."/>
            <person name="Kim D.-S."/>
            <person name="Ko S.-H."/>
            <person name="Shin Y."/>
            <person name="Lee J.-S."/>
        </authorList>
    </citation>
    <scope>NUCLEOTIDE SEQUENCE</scope>
    <source>
        <strain evidence="10">N237</strain>
    </source>
</reference>
<evidence type="ECO:0000256" key="3">
    <source>
        <dbReference type="ARBA" id="ARBA00022801"/>
    </source>
</evidence>
<evidence type="ECO:0000313" key="11">
    <source>
        <dbReference type="Proteomes" id="UP001056336"/>
    </source>
</evidence>
<keyword evidence="5" id="KW-0464">Manganese</keyword>
<gene>
    <name evidence="10" type="ORF">M6D93_00450</name>
</gene>
<reference evidence="10" key="1">
    <citation type="journal article" date="2018" name="Int. J. Syst. Evol. Microbiol.">
        <title>Jatrophihabitans telluris sp. nov., isolated from sediment soil of lava forest wetlands and the emended description of the genus Jatrophihabitans.</title>
        <authorList>
            <person name="Lee K.C."/>
            <person name="Suh M.K."/>
            <person name="Eom M.K."/>
            <person name="Kim K.K."/>
            <person name="Kim J.S."/>
            <person name="Kim D.S."/>
            <person name="Ko S.H."/>
            <person name="Shin Y.K."/>
            <person name="Lee J.S."/>
        </authorList>
    </citation>
    <scope>NUCLEOTIDE SEQUENCE</scope>
    <source>
        <strain evidence="10">N237</strain>
    </source>
</reference>
<dbReference type="SUPFAM" id="SSF51735">
    <property type="entry name" value="NAD(P)-binding Rossmann-fold domains"/>
    <property type="match status" value="1"/>
</dbReference>
<evidence type="ECO:0000256" key="8">
    <source>
        <dbReference type="SAM" id="MobiDB-lite"/>
    </source>
</evidence>
<keyword evidence="11" id="KW-1185">Reference proteome</keyword>
<comment type="similarity">
    <text evidence="1 7">Belongs to the glycosyl hydrolase 4 family.</text>
</comment>
<dbReference type="Pfam" id="PF02056">
    <property type="entry name" value="Glyco_hydro_4"/>
    <property type="match status" value="1"/>
</dbReference>
<dbReference type="PRINTS" id="PR00732">
    <property type="entry name" value="GLHYDRLASE4"/>
</dbReference>
<dbReference type="Gene3D" id="3.90.110.10">
    <property type="entry name" value="Lactate dehydrogenase/glycoside hydrolase, family 4, C-terminal"/>
    <property type="match status" value="1"/>
</dbReference>
<name>A0ABY4QYA6_9ACTN</name>
<organism evidence="10 11">
    <name type="scientific">Jatrophihabitans telluris</name>
    <dbReference type="NCBI Taxonomy" id="2038343"/>
    <lineage>
        <taxon>Bacteria</taxon>
        <taxon>Bacillati</taxon>
        <taxon>Actinomycetota</taxon>
        <taxon>Actinomycetes</taxon>
        <taxon>Jatrophihabitantales</taxon>
        <taxon>Jatrophihabitantaceae</taxon>
        <taxon>Jatrophihabitans</taxon>
    </lineage>
</organism>
<dbReference type="Pfam" id="PF11975">
    <property type="entry name" value="Glyco_hydro_4C"/>
    <property type="match status" value="1"/>
</dbReference>
<dbReference type="Proteomes" id="UP001056336">
    <property type="component" value="Chromosome"/>
</dbReference>
<evidence type="ECO:0000313" key="10">
    <source>
        <dbReference type="EMBL" id="UQX88490.1"/>
    </source>
</evidence>
<feature type="domain" description="Glycosyl hydrolase family 4 C-terminal" evidence="9">
    <location>
        <begin position="189"/>
        <end position="452"/>
    </location>
</feature>
<dbReference type="RefSeq" id="WP_249772040.1">
    <property type="nucleotide sequence ID" value="NZ_CP097332.1"/>
</dbReference>
<accession>A0ABY4QYA6</accession>
<protein>
    <recommendedName>
        <fullName evidence="9">Glycosyl hydrolase family 4 C-terminal domain-containing protein</fullName>
    </recommendedName>
</protein>
<dbReference type="InterPro" id="IPR036291">
    <property type="entry name" value="NAD(P)-bd_dom_sf"/>
</dbReference>
<evidence type="ECO:0000256" key="7">
    <source>
        <dbReference type="RuleBase" id="RU361152"/>
    </source>
</evidence>
<feature type="compositionally biased region" description="Low complexity" evidence="8">
    <location>
        <begin position="283"/>
        <end position="300"/>
    </location>
</feature>
<evidence type="ECO:0000256" key="5">
    <source>
        <dbReference type="ARBA" id="ARBA00023211"/>
    </source>
</evidence>
<proteinExistence type="inferred from homology"/>
<keyword evidence="3 7" id="KW-0378">Hydrolase</keyword>
<dbReference type="SUPFAM" id="SSF56327">
    <property type="entry name" value="LDH C-terminal domain-like"/>
    <property type="match status" value="1"/>
</dbReference>
<keyword evidence="4 7" id="KW-0520">NAD</keyword>
<evidence type="ECO:0000259" key="9">
    <source>
        <dbReference type="Pfam" id="PF11975"/>
    </source>
</evidence>
<comment type="cofactor">
    <cofactor evidence="7">
        <name>NAD(+)</name>
        <dbReference type="ChEBI" id="CHEBI:57540"/>
    </cofactor>
    <text evidence="7">Binds 1 NAD(+) per subunit.</text>
</comment>
<dbReference type="InterPro" id="IPR001088">
    <property type="entry name" value="Glyco_hydro_4"/>
</dbReference>
<keyword evidence="2" id="KW-0479">Metal-binding</keyword>
<dbReference type="InterPro" id="IPR015955">
    <property type="entry name" value="Lactate_DH/Glyco_Ohase_4_C"/>
</dbReference>
<dbReference type="Gene3D" id="3.40.50.720">
    <property type="entry name" value="NAD(P)-binding Rossmann-like Domain"/>
    <property type="match status" value="1"/>
</dbReference>
<evidence type="ECO:0000256" key="6">
    <source>
        <dbReference type="ARBA" id="ARBA00023295"/>
    </source>
</evidence>
<dbReference type="PANTHER" id="PTHR32092">
    <property type="entry name" value="6-PHOSPHO-BETA-GLUCOSIDASE-RELATED"/>
    <property type="match status" value="1"/>
</dbReference>
<evidence type="ECO:0000256" key="4">
    <source>
        <dbReference type="ARBA" id="ARBA00023027"/>
    </source>
</evidence>
<dbReference type="EMBL" id="CP097332">
    <property type="protein sequence ID" value="UQX88490.1"/>
    <property type="molecule type" value="Genomic_DNA"/>
</dbReference>
<keyword evidence="6 7" id="KW-0326">Glycosidase</keyword>
<dbReference type="InterPro" id="IPR022616">
    <property type="entry name" value="Glyco_hydro_4_C"/>
</dbReference>